<keyword evidence="9" id="KW-0732">Signal</keyword>
<evidence type="ECO:0000256" key="9">
    <source>
        <dbReference type="SAM" id="SignalP"/>
    </source>
</evidence>
<evidence type="ECO:0008006" key="12">
    <source>
        <dbReference type="Google" id="ProtNLM"/>
    </source>
</evidence>
<evidence type="ECO:0000256" key="8">
    <source>
        <dbReference type="SAM" id="Coils"/>
    </source>
</evidence>
<evidence type="ECO:0000256" key="4">
    <source>
        <dbReference type="ARBA" id="ARBA00022452"/>
    </source>
</evidence>
<sequence length="448" mass="49932">MKNKSHLTGLVFSALCGWSSSVSAAEFVALDPIGITLEDFFTAALDYSPRLKIAEESLKIGSARKRAAKGRLLPQLNASANVSDNRRNASGQSQVQTFDGERYTLQLSQVLFDWQTFSQRSQAKLTENLLEAEYFGELAFLLSDVAEKYFNVLQANDVLESIDSELNAVNNQLNQIQSLYDRQLAQITDLYQAQASVAAVESEKLQLQSEFALRQEALRSITGLSAGPLYQLSAEAQIPPLQNSINYWVQQARSGNYQIKAREFAVQVAAERISERRGAYMPRVSLIVQRQDSNTGFENAPVPQNDNTYLGLDVTIPLYAGGSNRAAVSEAHSQQLIAEYQLQQEQLETSERVRSAYLQVQSSELRTEAARKLVESTSLSATAAQRGFELGTVTNVDVLNALRDQFRAERDLQRTRYEHVIYNLILKRETGILTAEDMLEVGGWLEAP</sequence>
<evidence type="ECO:0000256" key="2">
    <source>
        <dbReference type="ARBA" id="ARBA00007613"/>
    </source>
</evidence>
<accession>A0A2A4X458</accession>
<dbReference type="Pfam" id="PF02321">
    <property type="entry name" value="OEP"/>
    <property type="match status" value="2"/>
</dbReference>
<feature type="chain" id="PRO_5012246717" description="Type I secretion protein TolC" evidence="9">
    <location>
        <begin position="25"/>
        <end position="448"/>
    </location>
</feature>
<dbReference type="GO" id="GO:0015288">
    <property type="term" value="F:porin activity"/>
    <property type="evidence" value="ECO:0007669"/>
    <property type="project" value="TreeGrafter"/>
</dbReference>
<comment type="caution">
    <text evidence="10">The sequence shown here is derived from an EMBL/GenBank/DDBJ whole genome shotgun (WGS) entry which is preliminary data.</text>
</comment>
<keyword evidence="5" id="KW-0812">Transmembrane</keyword>
<gene>
    <name evidence="10" type="ORF">COB20_09055</name>
</gene>
<protein>
    <recommendedName>
        <fullName evidence="12">Type I secretion protein TolC</fullName>
    </recommendedName>
</protein>
<dbReference type="AlphaFoldDB" id="A0A2A4X458"/>
<feature type="coiled-coil region" evidence="8">
    <location>
        <begin position="159"/>
        <end position="186"/>
    </location>
</feature>
<dbReference type="InterPro" id="IPR051906">
    <property type="entry name" value="TolC-like"/>
</dbReference>
<keyword evidence="7" id="KW-0998">Cell outer membrane</keyword>
<evidence type="ECO:0000256" key="1">
    <source>
        <dbReference type="ARBA" id="ARBA00004442"/>
    </source>
</evidence>
<evidence type="ECO:0000313" key="10">
    <source>
        <dbReference type="EMBL" id="PCI77071.1"/>
    </source>
</evidence>
<reference evidence="11" key="1">
    <citation type="submission" date="2017-08" db="EMBL/GenBank/DDBJ databases">
        <title>A dynamic microbial community with high functional redundancy inhabits the cold, oxic subseafloor aquifer.</title>
        <authorList>
            <person name="Tully B.J."/>
            <person name="Wheat C.G."/>
            <person name="Glazer B.T."/>
            <person name="Huber J.A."/>
        </authorList>
    </citation>
    <scope>NUCLEOTIDE SEQUENCE [LARGE SCALE GENOMIC DNA]</scope>
</reference>
<dbReference type="EMBL" id="NVUL01000049">
    <property type="protein sequence ID" value="PCI77071.1"/>
    <property type="molecule type" value="Genomic_DNA"/>
</dbReference>
<keyword evidence="6" id="KW-0472">Membrane</keyword>
<dbReference type="PANTHER" id="PTHR30026:SF20">
    <property type="entry name" value="OUTER MEMBRANE PROTEIN TOLC"/>
    <property type="match status" value="1"/>
</dbReference>
<proteinExistence type="inferred from homology"/>
<keyword evidence="4" id="KW-1134">Transmembrane beta strand</keyword>
<evidence type="ECO:0000256" key="7">
    <source>
        <dbReference type="ARBA" id="ARBA00023237"/>
    </source>
</evidence>
<evidence type="ECO:0000256" key="3">
    <source>
        <dbReference type="ARBA" id="ARBA00022448"/>
    </source>
</evidence>
<dbReference type="GO" id="GO:0015562">
    <property type="term" value="F:efflux transmembrane transporter activity"/>
    <property type="evidence" value="ECO:0007669"/>
    <property type="project" value="InterPro"/>
</dbReference>
<evidence type="ECO:0000313" key="11">
    <source>
        <dbReference type="Proteomes" id="UP000218767"/>
    </source>
</evidence>
<comment type="similarity">
    <text evidence="2">Belongs to the outer membrane factor (OMF) (TC 1.B.17) family.</text>
</comment>
<organism evidence="10 11">
    <name type="scientific">SAR86 cluster bacterium</name>
    <dbReference type="NCBI Taxonomy" id="2030880"/>
    <lineage>
        <taxon>Bacteria</taxon>
        <taxon>Pseudomonadati</taxon>
        <taxon>Pseudomonadota</taxon>
        <taxon>Gammaproteobacteria</taxon>
        <taxon>SAR86 cluster</taxon>
    </lineage>
</organism>
<dbReference type="SUPFAM" id="SSF56954">
    <property type="entry name" value="Outer membrane efflux proteins (OEP)"/>
    <property type="match status" value="1"/>
</dbReference>
<dbReference type="GO" id="GO:1990281">
    <property type="term" value="C:efflux pump complex"/>
    <property type="evidence" value="ECO:0007669"/>
    <property type="project" value="TreeGrafter"/>
</dbReference>
<dbReference type="InterPro" id="IPR010130">
    <property type="entry name" value="T1SS_OMP_TolC"/>
</dbReference>
<name>A0A2A4X458_9GAMM</name>
<dbReference type="InterPro" id="IPR003423">
    <property type="entry name" value="OMP_efflux"/>
</dbReference>
<feature type="signal peptide" evidence="9">
    <location>
        <begin position="1"/>
        <end position="24"/>
    </location>
</feature>
<dbReference type="PANTHER" id="PTHR30026">
    <property type="entry name" value="OUTER MEMBRANE PROTEIN TOLC"/>
    <property type="match status" value="1"/>
</dbReference>
<keyword evidence="8" id="KW-0175">Coiled coil</keyword>
<evidence type="ECO:0000256" key="5">
    <source>
        <dbReference type="ARBA" id="ARBA00022692"/>
    </source>
</evidence>
<evidence type="ECO:0000256" key="6">
    <source>
        <dbReference type="ARBA" id="ARBA00023136"/>
    </source>
</evidence>
<dbReference type="NCBIfam" id="TIGR01844">
    <property type="entry name" value="type_I_sec_TolC"/>
    <property type="match status" value="1"/>
</dbReference>
<keyword evidence="3" id="KW-0813">Transport</keyword>
<dbReference type="Proteomes" id="UP000218767">
    <property type="component" value="Unassembled WGS sequence"/>
</dbReference>
<comment type="subcellular location">
    <subcellularLocation>
        <location evidence="1">Cell outer membrane</location>
    </subcellularLocation>
</comment>
<dbReference type="GO" id="GO:0009279">
    <property type="term" value="C:cell outer membrane"/>
    <property type="evidence" value="ECO:0007669"/>
    <property type="project" value="UniProtKB-SubCell"/>
</dbReference>
<dbReference type="Gene3D" id="1.20.1600.10">
    <property type="entry name" value="Outer membrane efflux proteins (OEP)"/>
    <property type="match status" value="1"/>
</dbReference>